<dbReference type="AlphaFoldDB" id="A0A9X4L3H0"/>
<dbReference type="EMBL" id="JAMBQA010000002">
    <property type="protein sequence ID" value="MDG0845703.1"/>
    <property type="molecule type" value="Genomic_DNA"/>
</dbReference>
<name>A0A9X4L3H0_9STAP</name>
<dbReference type="PROSITE" id="PS51186">
    <property type="entry name" value="GNAT"/>
    <property type="match status" value="1"/>
</dbReference>
<proteinExistence type="predicted"/>
<dbReference type="KEGG" id="seqo:SE1039_20380"/>
<dbReference type="InterPro" id="IPR016181">
    <property type="entry name" value="Acyl_CoA_acyltransferase"/>
</dbReference>
<protein>
    <submittedName>
        <fullName evidence="2">GNAT family N-acetyltransferase</fullName>
    </submittedName>
</protein>
<comment type="caution">
    <text evidence="2">The sequence shown here is derived from an EMBL/GenBank/DDBJ whole genome shotgun (WGS) entry which is preliminary data.</text>
</comment>
<dbReference type="RefSeq" id="WP_056935853.1">
    <property type="nucleotide sequence ID" value="NZ_CP013114.1"/>
</dbReference>
<dbReference type="Pfam" id="PF00583">
    <property type="entry name" value="Acetyltransf_1"/>
    <property type="match status" value="1"/>
</dbReference>
<dbReference type="CDD" id="cd04301">
    <property type="entry name" value="NAT_SF"/>
    <property type="match status" value="1"/>
</dbReference>
<sequence>MTHCIEHVKQSEVNMLRDLCMTTFRTTFEEGEYSDEDFKHYFNEAYAVEQLKKELLNKNSFTYFYKENNKVIGYFKLNINDAQTEAMGNEYLELQRIYFLPQAQGSGKGKSVFDFAVAKAKDLNKSKLWLGVWEHNTQAYRFYQKQGLAVTGEHQFYTGSIIDTDLIMEKYL</sequence>
<reference evidence="2" key="1">
    <citation type="submission" date="2022-05" db="EMBL/GenBank/DDBJ databases">
        <title>Comparative genomics of Staphylococcus equorum isolates.</title>
        <authorList>
            <person name="Luelf R.H."/>
        </authorList>
    </citation>
    <scope>NUCLEOTIDE SEQUENCE</scope>
    <source>
        <strain evidence="2">TMW 2.2497</strain>
    </source>
</reference>
<dbReference type="GO" id="GO:0016747">
    <property type="term" value="F:acyltransferase activity, transferring groups other than amino-acyl groups"/>
    <property type="evidence" value="ECO:0007669"/>
    <property type="project" value="InterPro"/>
</dbReference>
<evidence type="ECO:0000313" key="3">
    <source>
        <dbReference type="Proteomes" id="UP001152422"/>
    </source>
</evidence>
<dbReference type="Gene3D" id="3.40.630.30">
    <property type="match status" value="1"/>
</dbReference>
<evidence type="ECO:0000259" key="1">
    <source>
        <dbReference type="PROSITE" id="PS51186"/>
    </source>
</evidence>
<evidence type="ECO:0000313" key="2">
    <source>
        <dbReference type="EMBL" id="MDG0845703.1"/>
    </source>
</evidence>
<keyword evidence="3" id="KW-1185">Reference proteome</keyword>
<dbReference type="InterPro" id="IPR000182">
    <property type="entry name" value="GNAT_dom"/>
</dbReference>
<feature type="domain" description="N-acetyltransferase" evidence="1">
    <location>
        <begin position="22"/>
        <end position="172"/>
    </location>
</feature>
<gene>
    <name evidence="2" type="ORF">M4L89_05650</name>
</gene>
<accession>A0A9X4L3H0</accession>
<organism evidence="2 3">
    <name type="scientific">Staphylococcus equorum</name>
    <dbReference type="NCBI Taxonomy" id="246432"/>
    <lineage>
        <taxon>Bacteria</taxon>
        <taxon>Bacillati</taxon>
        <taxon>Bacillota</taxon>
        <taxon>Bacilli</taxon>
        <taxon>Bacillales</taxon>
        <taxon>Staphylococcaceae</taxon>
        <taxon>Staphylococcus</taxon>
    </lineage>
</organism>
<dbReference type="Proteomes" id="UP001152422">
    <property type="component" value="Unassembled WGS sequence"/>
</dbReference>
<dbReference type="SUPFAM" id="SSF55729">
    <property type="entry name" value="Acyl-CoA N-acyltransferases (Nat)"/>
    <property type="match status" value="1"/>
</dbReference>